<dbReference type="Proteomes" id="UP000307440">
    <property type="component" value="Unassembled WGS sequence"/>
</dbReference>
<proteinExistence type="predicted"/>
<keyword evidence="1" id="KW-0812">Transmembrane</keyword>
<accession>A0A5C3KST3</accession>
<sequence length="186" mass="20899">MSIRVYAICGNRSVIRLWLIFQFIGVSIAVYTLAFLFLVNMEYMPSPLPKLVACVPKTVPAENLSVVFAIFMASETVLMLTSIVGFWKFRRSATRLLATLRQDGIIYFVILAAVSTGNIIFDTVAPKDLRFMLAAPQVMLHSILSCRMVLHLHEVSETEFLILSGSTVQSDPRFPVPRESRVQNEV</sequence>
<reference evidence="2 3" key="1">
    <citation type="journal article" date="2019" name="Nat. Ecol. Evol.">
        <title>Megaphylogeny resolves global patterns of mushroom evolution.</title>
        <authorList>
            <person name="Varga T."/>
            <person name="Krizsan K."/>
            <person name="Foldi C."/>
            <person name="Dima B."/>
            <person name="Sanchez-Garcia M."/>
            <person name="Sanchez-Ramirez S."/>
            <person name="Szollosi G.J."/>
            <person name="Szarkandi J.G."/>
            <person name="Papp V."/>
            <person name="Albert L."/>
            <person name="Andreopoulos W."/>
            <person name="Angelini C."/>
            <person name="Antonin V."/>
            <person name="Barry K.W."/>
            <person name="Bougher N.L."/>
            <person name="Buchanan P."/>
            <person name="Buyck B."/>
            <person name="Bense V."/>
            <person name="Catcheside P."/>
            <person name="Chovatia M."/>
            <person name="Cooper J."/>
            <person name="Damon W."/>
            <person name="Desjardin D."/>
            <person name="Finy P."/>
            <person name="Geml J."/>
            <person name="Haridas S."/>
            <person name="Hughes K."/>
            <person name="Justo A."/>
            <person name="Karasinski D."/>
            <person name="Kautmanova I."/>
            <person name="Kiss B."/>
            <person name="Kocsube S."/>
            <person name="Kotiranta H."/>
            <person name="LaButti K.M."/>
            <person name="Lechner B.E."/>
            <person name="Liimatainen K."/>
            <person name="Lipzen A."/>
            <person name="Lukacs Z."/>
            <person name="Mihaltcheva S."/>
            <person name="Morgado L.N."/>
            <person name="Niskanen T."/>
            <person name="Noordeloos M.E."/>
            <person name="Ohm R.A."/>
            <person name="Ortiz-Santana B."/>
            <person name="Ovrebo C."/>
            <person name="Racz N."/>
            <person name="Riley R."/>
            <person name="Savchenko A."/>
            <person name="Shiryaev A."/>
            <person name="Soop K."/>
            <person name="Spirin V."/>
            <person name="Szebenyi C."/>
            <person name="Tomsovsky M."/>
            <person name="Tulloss R.E."/>
            <person name="Uehling J."/>
            <person name="Grigoriev I.V."/>
            <person name="Vagvolgyi C."/>
            <person name="Papp T."/>
            <person name="Martin F.M."/>
            <person name="Miettinen O."/>
            <person name="Hibbett D.S."/>
            <person name="Nagy L.G."/>
        </authorList>
    </citation>
    <scope>NUCLEOTIDE SEQUENCE [LARGE SCALE GENOMIC DNA]</scope>
    <source>
        <strain evidence="2 3">CBS 121175</strain>
    </source>
</reference>
<dbReference type="OrthoDB" id="2675435at2759"/>
<evidence type="ECO:0000313" key="2">
    <source>
        <dbReference type="EMBL" id="TFK23504.1"/>
    </source>
</evidence>
<keyword evidence="1" id="KW-0472">Membrane</keyword>
<keyword evidence="3" id="KW-1185">Reference proteome</keyword>
<evidence type="ECO:0000313" key="3">
    <source>
        <dbReference type="Proteomes" id="UP000307440"/>
    </source>
</evidence>
<feature type="transmembrane region" description="Helical" evidence="1">
    <location>
        <begin position="17"/>
        <end position="39"/>
    </location>
</feature>
<evidence type="ECO:0000256" key="1">
    <source>
        <dbReference type="SAM" id="Phobius"/>
    </source>
</evidence>
<keyword evidence="1" id="KW-1133">Transmembrane helix</keyword>
<name>A0A5C3KST3_COPMA</name>
<dbReference type="EMBL" id="ML210217">
    <property type="protein sequence ID" value="TFK23504.1"/>
    <property type="molecule type" value="Genomic_DNA"/>
</dbReference>
<feature type="transmembrane region" description="Helical" evidence="1">
    <location>
        <begin position="66"/>
        <end position="84"/>
    </location>
</feature>
<dbReference type="AlphaFoldDB" id="A0A5C3KST3"/>
<feature type="transmembrane region" description="Helical" evidence="1">
    <location>
        <begin position="105"/>
        <end position="125"/>
    </location>
</feature>
<gene>
    <name evidence="2" type="ORF">FA15DRAFT_705394</name>
</gene>
<protein>
    <submittedName>
        <fullName evidence="2">Uncharacterized protein</fullName>
    </submittedName>
</protein>
<organism evidence="2 3">
    <name type="scientific">Coprinopsis marcescibilis</name>
    <name type="common">Agaric fungus</name>
    <name type="synonym">Psathyrella marcescibilis</name>
    <dbReference type="NCBI Taxonomy" id="230819"/>
    <lineage>
        <taxon>Eukaryota</taxon>
        <taxon>Fungi</taxon>
        <taxon>Dikarya</taxon>
        <taxon>Basidiomycota</taxon>
        <taxon>Agaricomycotina</taxon>
        <taxon>Agaricomycetes</taxon>
        <taxon>Agaricomycetidae</taxon>
        <taxon>Agaricales</taxon>
        <taxon>Agaricineae</taxon>
        <taxon>Psathyrellaceae</taxon>
        <taxon>Coprinopsis</taxon>
    </lineage>
</organism>